<evidence type="ECO:0000256" key="2">
    <source>
        <dbReference type="ARBA" id="ARBA00022670"/>
    </source>
</evidence>
<gene>
    <name evidence="6" type="ORF">J2Z65_001686</name>
</gene>
<dbReference type="InterPro" id="IPR000064">
    <property type="entry name" value="NLP_P60_dom"/>
</dbReference>
<comment type="caution">
    <text evidence="6">The sequence shown here is derived from an EMBL/GenBank/DDBJ whole genome shotgun (WGS) entry which is preliminary data.</text>
</comment>
<comment type="similarity">
    <text evidence="1">Belongs to the peptidase C40 family.</text>
</comment>
<dbReference type="Proteomes" id="UP001519344">
    <property type="component" value="Unassembled WGS sequence"/>
</dbReference>
<protein>
    <submittedName>
        <fullName evidence="6">Cell wall-associated NlpC family hydrolase</fullName>
    </submittedName>
</protein>
<dbReference type="RefSeq" id="WP_167062127.1">
    <property type="nucleotide sequence ID" value="NZ_JAAOZR010000024.1"/>
</dbReference>
<evidence type="ECO:0000259" key="5">
    <source>
        <dbReference type="PROSITE" id="PS51935"/>
    </source>
</evidence>
<keyword evidence="3 6" id="KW-0378">Hydrolase</keyword>
<evidence type="ECO:0000313" key="7">
    <source>
        <dbReference type="Proteomes" id="UP001519344"/>
    </source>
</evidence>
<dbReference type="GO" id="GO:0016787">
    <property type="term" value="F:hydrolase activity"/>
    <property type="evidence" value="ECO:0007669"/>
    <property type="project" value="UniProtKB-KW"/>
</dbReference>
<dbReference type="InterPro" id="IPR051202">
    <property type="entry name" value="Peptidase_C40"/>
</dbReference>
<dbReference type="EMBL" id="JAGGKV010000003">
    <property type="protein sequence ID" value="MBP1962487.1"/>
    <property type="molecule type" value="Genomic_DNA"/>
</dbReference>
<feature type="domain" description="NlpC/P60" evidence="5">
    <location>
        <begin position="109"/>
        <end position="256"/>
    </location>
</feature>
<dbReference type="PROSITE" id="PS51935">
    <property type="entry name" value="NLPC_P60"/>
    <property type="match status" value="1"/>
</dbReference>
<keyword evidence="7" id="KW-1185">Reference proteome</keyword>
<dbReference type="PROSITE" id="PS51257">
    <property type="entry name" value="PROKAR_LIPOPROTEIN"/>
    <property type="match status" value="1"/>
</dbReference>
<dbReference type="SUPFAM" id="SSF54001">
    <property type="entry name" value="Cysteine proteinases"/>
    <property type="match status" value="1"/>
</dbReference>
<dbReference type="InterPro" id="IPR038765">
    <property type="entry name" value="Papain-like_cys_pep_sf"/>
</dbReference>
<evidence type="ECO:0000256" key="1">
    <source>
        <dbReference type="ARBA" id="ARBA00007074"/>
    </source>
</evidence>
<name>A0ABS4HV44_9BACL</name>
<proteinExistence type="inferred from homology"/>
<evidence type="ECO:0000313" key="6">
    <source>
        <dbReference type="EMBL" id="MBP1962487.1"/>
    </source>
</evidence>
<keyword evidence="4" id="KW-0788">Thiol protease</keyword>
<dbReference type="PANTHER" id="PTHR47053:SF1">
    <property type="entry name" value="MUREIN DD-ENDOPEPTIDASE MEPH-RELATED"/>
    <property type="match status" value="1"/>
</dbReference>
<evidence type="ECO:0000256" key="3">
    <source>
        <dbReference type="ARBA" id="ARBA00022801"/>
    </source>
</evidence>
<dbReference type="Pfam" id="PF00877">
    <property type="entry name" value="NLPC_P60"/>
    <property type="match status" value="1"/>
</dbReference>
<dbReference type="PANTHER" id="PTHR47053">
    <property type="entry name" value="MUREIN DD-ENDOPEPTIDASE MEPH-RELATED"/>
    <property type="match status" value="1"/>
</dbReference>
<accession>A0ABS4HV44</accession>
<dbReference type="Gene3D" id="3.90.1720.10">
    <property type="entry name" value="endopeptidase domain like (from Nostoc punctiforme)"/>
    <property type="match status" value="1"/>
</dbReference>
<organism evidence="6 7">
    <name type="scientific">Paenibacillus aceris</name>
    <dbReference type="NCBI Taxonomy" id="869555"/>
    <lineage>
        <taxon>Bacteria</taxon>
        <taxon>Bacillati</taxon>
        <taxon>Bacillota</taxon>
        <taxon>Bacilli</taxon>
        <taxon>Bacillales</taxon>
        <taxon>Paenibacillaceae</taxon>
        <taxon>Paenibacillus</taxon>
    </lineage>
</organism>
<evidence type="ECO:0000256" key="4">
    <source>
        <dbReference type="ARBA" id="ARBA00022807"/>
    </source>
</evidence>
<sequence length="256" mass="28737">MRIIVMSIAMASMLTLLLGCSHQPNPIKQLSTGEQQILIPERETDNRMSDWNLTSSDAELYIGDLGVEQFYAPQQVRSLAAQSNKQTLLPNGFPLIKASPNPDIPPRKGGYVENVIETAKSYLGTPYVYGSDRLDPTSFDCSDFTRWVYLSALRMDLPWDAKNQAAYVEALSKRKYTDLKQAKRGDLLFFTSFRGNRAADYVSLDPSQKTITHMGIYLGDGKIIHSASKKTGGVRIDHMFFKHLQYRFVLGGSVLE</sequence>
<keyword evidence="2" id="KW-0645">Protease</keyword>
<reference evidence="6 7" key="1">
    <citation type="submission" date="2021-03" db="EMBL/GenBank/DDBJ databases">
        <title>Genomic Encyclopedia of Type Strains, Phase IV (KMG-IV): sequencing the most valuable type-strain genomes for metagenomic binning, comparative biology and taxonomic classification.</title>
        <authorList>
            <person name="Goeker M."/>
        </authorList>
    </citation>
    <scope>NUCLEOTIDE SEQUENCE [LARGE SCALE GENOMIC DNA]</scope>
    <source>
        <strain evidence="6 7">DSM 24950</strain>
    </source>
</reference>